<keyword evidence="3" id="KW-0677">Repeat</keyword>
<dbReference type="AlphaFoldDB" id="A0A200R696"/>
<dbReference type="SMART" id="SM00774">
    <property type="entry name" value="WRKY"/>
    <property type="match status" value="2"/>
</dbReference>
<feature type="compositionally biased region" description="Polar residues" evidence="10">
    <location>
        <begin position="276"/>
        <end position="290"/>
    </location>
</feature>
<dbReference type="OMA" id="HNHDMPL"/>
<accession>A0A200R696</accession>
<sequence length="481" mass="52681">MELKDTDKRKIIAKPVASRPSCSKFQSFSALLTGAINTSPPASSSETAVAAIRPKTVRLKPSESWASTGIVSSQGEASGTAAVCYSSDKPLKSEIKSNVVFKPLAKLVSRTTVSQLANLGNSDTSHQQATVQLQPCVQHSDQAKHHVQTPPTSDLHRNLSSPVRMNQIMNDSSKLASRRPKENQRDLLPTTSGDRPSYDGYNWRKYGQKQVKGSEYPRSYYKCTHPNCPVKKKVERTFDGQIAEIVYKGEHNHSKPQPPKRHSSGTPEQGLGSDGTGQETSNTLWSSSLNERNEGSESRMENYSSIGFSVNPSYTGKAPMIYDSVTTGAFNNSLGTPDNSCGLSGDYDEGSRRGDAEDDEPKFKQRKKEHQSSDGGIVPQGVPDPRVVLQASTDAEILGDGFRWRKYGQKVVKGNPHPRSYYRCSSLKCNVRKHVERSLDDPSAFITTYEGKHNHGIPSTRNLNSSASDPDSAAPSYKANQ</sequence>
<dbReference type="Proteomes" id="UP000195402">
    <property type="component" value="Unassembled WGS sequence"/>
</dbReference>
<feature type="compositionally biased region" description="Basic and acidic residues" evidence="10">
    <location>
        <begin position="291"/>
        <end position="300"/>
    </location>
</feature>
<dbReference type="STRING" id="56857.A0A200R696"/>
<dbReference type="EMBL" id="MVGT01000437">
    <property type="protein sequence ID" value="OVA18208.1"/>
    <property type="molecule type" value="Genomic_DNA"/>
</dbReference>
<evidence type="ECO:0000259" key="11">
    <source>
        <dbReference type="PROSITE" id="PS50811"/>
    </source>
</evidence>
<comment type="caution">
    <text evidence="12">The sequence shown here is derived from an EMBL/GenBank/DDBJ whole genome shotgun (WGS) entry which is preliminary data.</text>
</comment>
<dbReference type="GO" id="GO:0043565">
    <property type="term" value="F:sequence-specific DNA binding"/>
    <property type="evidence" value="ECO:0007669"/>
    <property type="project" value="InterPro"/>
</dbReference>
<evidence type="ECO:0000256" key="9">
    <source>
        <dbReference type="ARBA" id="ARBA00061157"/>
    </source>
</evidence>
<keyword evidence="13" id="KW-1185">Reference proteome</keyword>
<organism evidence="12 13">
    <name type="scientific">Macleaya cordata</name>
    <name type="common">Five-seeded plume-poppy</name>
    <name type="synonym">Bocconia cordata</name>
    <dbReference type="NCBI Taxonomy" id="56857"/>
    <lineage>
        <taxon>Eukaryota</taxon>
        <taxon>Viridiplantae</taxon>
        <taxon>Streptophyta</taxon>
        <taxon>Embryophyta</taxon>
        <taxon>Tracheophyta</taxon>
        <taxon>Spermatophyta</taxon>
        <taxon>Magnoliopsida</taxon>
        <taxon>Ranunculales</taxon>
        <taxon>Papaveraceae</taxon>
        <taxon>Papaveroideae</taxon>
        <taxon>Macleaya</taxon>
    </lineage>
</organism>
<dbReference type="FunCoup" id="A0A200R696">
    <property type="interactions" value="22"/>
</dbReference>
<evidence type="ECO:0000313" key="13">
    <source>
        <dbReference type="Proteomes" id="UP000195402"/>
    </source>
</evidence>
<dbReference type="SUPFAM" id="SSF118290">
    <property type="entry name" value="WRKY DNA-binding domain"/>
    <property type="match status" value="2"/>
</dbReference>
<feature type="domain" description="WRKY" evidence="11">
    <location>
        <begin position="393"/>
        <end position="458"/>
    </location>
</feature>
<feature type="region of interest" description="Disordered" evidence="10">
    <location>
        <begin position="172"/>
        <end position="202"/>
    </location>
</feature>
<dbReference type="Pfam" id="PF03106">
    <property type="entry name" value="WRKY"/>
    <property type="match status" value="2"/>
</dbReference>
<keyword evidence="7" id="KW-0804">Transcription</keyword>
<name>A0A200R696_MACCD</name>
<feature type="region of interest" description="Disordered" evidence="10">
    <location>
        <begin position="450"/>
        <end position="481"/>
    </location>
</feature>
<dbReference type="FunFam" id="2.20.25.80:FF:000006">
    <property type="entry name" value="WRKY transcription factor"/>
    <property type="match status" value="1"/>
</dbReference>
<dbReference type="GO" id="GO:0046872">
    <property type="term" value="F:metal ion binding"/>
    <property type="evidence" value="ECO:0007669"/>
    <property type="project" value="UniProtKB-KW"/>
</dbReference>
<evidence type="ECO:0000256" key="4">
    <source>
        <dbReference type="ARBA" id="ARBA00022833"/>
    </source>
</evidence>
<feature type="region of interest" description="Disordered" evidence="10">
    <location>
        <begin position="250"/>
        <end position="300"/>
    </location>
</feature>
<evidence type="ECO:0000256" key="6">
    <source>
        <dbReference type="ARBA" id="ARBA00023125"/>
    </source>
</evidence>
<evidence type="ECO:0000256" key="3">
    <source>
        <dbReference type="ARBA" id="ARBA00022737"/>
    </source>
</evidence>
<dbReference type="Gene3D" id="2.20.25.80">
    <property type="entry name" value="WRKY domain"/>
    <property type="match status" value="2"/>
</dbReference>
<feature type="domain" description="WRKY" evidence="11">
    <location>
        <begin position="199"/>
        <end position="256"/>
    </location>
</feature>
<dbReference type="InterPro" id="IPR003657">
    <property type="entry name" value="WRKY_dom"/>
</dbReference>
<dbReference type="InterPro" id="IPR036576">
    <property type="entry name" value="WRKY_dom_sf"/>
</dbReference>
<evidence type="ECO:0000256" key="5">
    <source>
        <dbReference type="ARBA" id="ARBA00023015"/>
    </source>
</evidence>
<evidence type="ECO:0000256" key="1">
    <source>
        <dbReference type="ARBA" id="ARBA00004123"/>
    </source>
</evidence>
<evidence type="ECO:0000256" key="2">
    <source>
        <dbReference type="ARBA" id="ARBA00022723"/>
    </source>
</evidence>
<dbReference type="OrthoDB" id="783645at2759"/>
<keyword evidence="2" id="KW-0479">Metal-binding</keyword>
<keyword evidence="5" id="KW-0805">Transcription regulation</keyword>
<dbReference type="GO" id="GO:0003700">
    <property type="term" value="F:DNA-binding transcription factor activity"/>
    <property type="evidence" value="ECO:0007669"/>
    <property type="project" value="InterPro"/>
</dbReference>
<dbReference type="InParanoid" id="A0A200R696"/>
<reference evidence="12 13" key="1">
    <citation type="journal article" date="2017" name="Mol. Plant">
        <title>The Genome of Medicinal Plant Macleaya cordata Provides New Insights into Benzylisoquinoline Alkaloids Metabolism.</title>
        <authorList>
            <person name="Liu X."/>
            <person name="Liu Y."/>
            <person name="Huang P."/>
            <person name="Ma Y."/>
            <person name="Qing Z."/>
            <person name="Tang Q."/>
            <person name="Cao H."/>
            <person name="Cheng P."/>
            <person name="Zheng Y."/>
            <person name="Yuan Z."/>
            <person name="Zhou Y."/>
            <person name="Liu J."/>
            <person name="Tang Z."/>
            <person name="Zhuo Y."/>
            <person name="Zhang Y."/>
            <person name="Yu L."/>
            <person name="Huang J."/>
            <person name="Yang P."/>
            <person name="Peng Q."/>
            <person name="Zhang J."/>
            <person name="Jiang W."/>
            <person name="Zhang Z."/>
            <person name="Lin K."/>
            <person name="Ro D.K."/>
            <person name="Chen X."/>
            <person name="Xiong X."/>
            <person name="Shang Y."/>
            <person name="Huang S."/>
            <person name="Zeng J."/>
        </authorList>
    </citation>
    <scope>NUCLEOTIDE SEQUENCE [LARGE SCALE GENOMIC DNA]</scope>
    <source>
        <strain evidence="13">cv. BLH2017</strain>
        <tissue evidence="12">Root</tissue>
    </source>
</reference>
<feature type="region of interest" description="Disordered" evidence="10">
    <location>
        <begin position="335"/>
        <end position="384"/>
    </location>
</feature>
<dbReference type="PANTHER" id="PTHR31221:SF90">
    <property type="entry name" value="WRKY TRANSCRIPTION FACTOR 44"/>
    <property type="match status" value="1"/>
</dbReference>
<dbReference type="FunFam" id="2.20.25.80:FF:000003">
    <property type="entry name" value="WRKY transcription factor 57"/>
    <property type="match status" value="1"/>
</dbReference>
<evidence type="ECO:0000256" key="8">
    <source>
        <dbReference type="ARBA" id="ARBA00023242"/>
    </source>
</evidence>
<keyword evidence="4" id="KW-0862">Zinc</keyword>
<proteinExistence type="inferred from homology"/>
<comment type="similarity">
    <text evidence="9">Belongs to the WRKY group I family.</text>
</comment>
<feature type="compositionally biased region" description="Low complexity" evidence="10">
    <location>
        <begin position="465"/>
        <end position="481"/>
    </location>
</feature>
<keyword evidence="8" id="KW-0539">Nucleus</keyword>
<comment type="subcellular location">
    <subcellularLocation>
        <location evidence="1">Nucleus</location>
    </subcellularLocation>
</comment>
<dbReference type="PROSITE" id="PS50811">
    <property type="entry name" value="WRKY"/>
    <property type="match status" value="2"/>
</dbReference>
<keyword evidence="6 12" id="KW-0238">DNA-binding</keyword>
<gene>
    <name evidence="12" type="ORF">BVC80_1835g636</name>
</gene>
<dbReference type="PANTHER" id="PTHR31221">
    <property type="entry name" value="WRKY TRANSCRIPTION FACTOR PROTEIN 1-RELATED"/>
    <property type="match status" value="1"/>
</dbReference>
<evidence type="ECO:0000313" key="12">
    <source>
        <dbReference type="EMBL" id="OVA18208.1"/>
    </source>
</evidence>
<protein>
    <submittedName>
        <fullName evidence="12">DNA-binding WRKY</fullName>
    </submittedName>
</protein>
<dbReference type="GO" id="GO:0005634">
    <property type="term" value="C:nucleus"/>
    <property type="evidence" value="ECO:0007669"/>
    <property type="project" value="UniProtKB-SubCell"/>
</dbReference>
<evidence type="ECO:0000256" key="7">
    <source>
        <dbReference type="ARBA" id="ARBA00023163"/>
    </source>
</evidence>
<dbReference type="InterPro" id="IPR044810">
    <property type="entry name" value="WRKY_plant"/>
</dbReference>
<evidence type="ECO:0000256" key="10">
    <source>
        <dbReference type="SAM" id="MobiDB-lite"/>
    </source>
</evidence>